<protein>
    <recommendedName>
        <fullName evidence="2">Gypsy retrotransposon integrase-like protein 1</fullName>
    </recommendedName>
</protein>
<feature type="compositionally biased region" description="Basic and acidic residues" evidence="3">
    <location>
        <begin position="1073"/>
        <end position="1083"/>
    </location>
</feature>
<feature type="compositionally biased region" description="Polar residues" evidence="3">
    <location>
        <begin position="809"/>
        <end position="823"/>
    </location>
</feature>
<feature type="compositionally biased region" description="Polar residues" evidence="3">
    <location>
        <begin position="716"/>
        <end position="726"/>
    </location>
</feature>
<accession>A0A498LVS9</accession>
<feature type="compositionally biased region" description="Low complexity" evidence="3">
    <location>
        <begin position="738"/>
        <end position="750"/>
    </location>
</feature>
<keyword evidence="1" id="KW-0597">Phosphoprotein</keyword>
<feature type="region of interest" description="Disordered" evidence="3">
    <location>
        <begin position="1155"/>
        <end position="1181"/>
    </location>
</feature>
<feature type="region of interest" description="Disordered" evidence="3">
    <location>
        <begin position="772"/>
        <end position="1134"/>
    </location>
</feature>
<dbReference type="InterPro" id="IPR039482">
    <property type="entry name" value="NYAP_N"/>
</dbReference>
<keyword evidence="7" id="KW-0418">Kinase</keyword>
<feature type="compositionally biased region" description="Basic and acidic residues" evidence="3">
    <location>
        <begin position="941"/>
        <end position="964"/>
    </location>
</feature>
<dbReference type="InterPro" id="IPR026722">
    <property type="entry name" value="NYAP1/NYAP2"/>
</dbReference>
<feature type="region of interest" description="Disordered" evidence="3">
    <location>
        <begin position="1214"/>
        <end position="1246"/>
    </location>
</feature>
<dbReference type="FunFam" id="1.10.340.70:FF:000001">
    <property type="entry name" value="Retrovirus-related Pol polyprotein from transposon gypsy-like Protein"/>
    <property type="match status" value="1"/>
</dbReference>
<reference evidence="7 8" key="1">
    <citation type="submission" date="2018-03" db="EMBL/GenBank/DDBJ databases">
        <title>Draft genome sequence of Rohu Carp (Labeo rohita).</title>
        <authorList>
            <person name="Das P."/>
            <person name="Kushwaha B."/>
            <person name="Joshi C.G."/>
            <person name="Kumar D."/>
            <person name="Nagpure N.S."/>
            <person name="Sahoo L."/>
            <person name="Das S.P."/>
            <person name="Bit A."/>
            <person name="Patnaik S."/>
            <person name="Meher P.K."/>
            <person name="Jayasankar P."/>
            <person name="Koringa P.G."/>
            <person name="Patel N.V."/>
            <person name="Hinsu A.T."/>
            <person name="Kumar R."/>
            <person name="Pandey M."/>
            <person name="Agarwal S."/>
            <person name="Srivastava S."/>
            <person name="Singh M."/>
            <person name="Iquebal M.A."/>
            <person name="Jaiswal S."/>
            <person name="Angadi U.B."/>
            <person name="Kumar N."/>
            <person name="Raza M."/>
            <person name="Shah T.M."/>
            <person name="Rai A."/>
            <person name="Jena J.K."/>
        </authorList>
    </citation>
    <scope>NUCLEOTIDE SEQUENCE [LARGE SCALE GENOMIC DNA]</scope>
    <source>
        <strain evidence="7">DASCIFA01</strain>
        <tissue evidence="7">Testis</tissue>
    </source>
</reference>
<evidence type="ECO:0000313" key="8">
    <source>
        <dbReference type="Proteomes" id="UP000290572"/>
    </source>
</evidence>
<dbReference type="Pfam" id="PF15452">
    <property type="entry name" value="NYAP_C"/>
    <property type="match status" value="2"/>
</dbReference>
<feature type="domain" description="Neuronal tyrosine-phosphorylated phosphoinositide-3-kinase adapter C-terminal" evidence="5">
    <location>
        <begin position="804"/>
        <end position="888"/>
    </location>
</feature>
<comment type="caution">
    <text evidence="7">The sequence shown here is derived from an EMBL/GenBank/DDBJ whole genome shotgun (WGS) entry which is preliminary data.</text>
</comment>
<dbReference type="Gene3D" id="1.10.340.70">
    <property type="match status" value="1"/>
</dbReference>
<dbReference type="STRING" id="84645.A0A498LVS9"/>
<feature type="domain" description="Neuronal tyrosine-phosphorylated phosphoinositide-3-kinase adapter C-terminal" evidence="5">
    <location>
        <begin position="1083"/>
        <end position="1254"/>
    </location>
</feature>
<feature type="compositionally biased region" description="Basic and acidic residues" evidence="3">
    <location>
        <begin position="971"/>
        <end position="980"/>
    </location>
</feature>
<keyword evidence="8" id="KW-1185">Reference proteome</keyword>
<dbReference type="EMBL" id="QBIY01013071">
    <property type="protein sequence ID" value="RXN12331.1"/>
    <property type="molecule type" value="Genomic_DNA"/>
</dbReference>
<feature type="compositionally biased region" description="Basic and acidic residues" evidence="3">
    <location>
        <begin position="987"/>
        <end position="1009"/>
    </location>
</feature>
<evidence type="ECO:0000259" key="6">
    <source>
        <dbReference type="Pfam" id="PF17921"/>
    </source>
</evidence>
<dbReference type="PANTHER" id="PTHR22633">
    <property type="entry name" value="NEURONAL TYROSINE-PHOSPHORYLATED PHOSPHOINOSITIDE-3-KINASE ADAPTER 2-RELATED"/>
    <property type="match status" value="1"/>
</dbReference>
<feature type="compositionally biased region" description="Polar residues" evidence="3">
    <location>
        <begin position="830"/>
        <end position="842"/>
    </location>
</feature>
<dbReference type="GO" id="GO:0043491">
    <property type="term" value="P:phosphatidylinositol 3-kinase/protein kinase B signal transduction"/>
    <property type="evidence" value="ECO:0007669"/>
    <property type="project" value="InterPro"/>
</dbReference>
<feature type="compositionally biased region" description="Basic and acidic residues" evidence="3">
    <location>
        <begin position="924"/>
        <end position="933"/>
    </location>
</feature>
<keyword evidence="7" id="KW-0808">Transferase</keyword>
<feature type="compositionally biased region" description="Basic and acidic residues" evidence="3">
    <location>
        <begin position="847"/>
        <end position="871"/>
    </location>
</feature>
<feature type="compositionally biased region" description="Basic and acidic residues" evidence="3">
    <location>
        <begin position="894"/>
        <end position="917"/>
    </location>
</feature>
<gene>
    <name evidence="7" type="ORF">ROHU_010171</name>
</gene>
<dbReference type="InterPro" id="IPR029353">
    <property type="entry name" value="NYAP_C"/>
</dbReference>
<feature type="region of interest" description="Disordered" evidence="3">
    <location>
        <begin position="682"/>
        <end position="756"/>
    </location>
</feature>
<feature type="compositionally biased region" description="Polar residues" evidence="3">
    <location>
        <begin position="1156"/>
        <end position="1171"/>
    </location>
</feature>
<dbReference type="InterPro" id="IPR041588">
    <property type="entry name" value="Integrase_H2C2"/>
</dbReference>
<feature type="compositionally biased region" description="Polar residues" evidence="3">
    <location>
        <begin position="509"/>
        <end position="519"/>
    </location>
</feature>
<evidence type="ECO:0000256" key="3">
    <source>
        <dbReference type="SAM" id="MobiDB-lite"/>
    </source>
</evidence>
<feature type="region of interest" description="Disordered" evidence="3">
    <location>
        <begin position="406"/>
        <end position="557"/>
    </location>
</feature>
<evidence type="ECO:0000256" key="2">
    <source>
        <dbReference type="ARBA" id="ARBA00039658"/>
    </source>
</evidence>
<feature type="domain" description="Neuronal tyrosine-phosphorylated phosphoinositide-3-kinase adapter N-terminal" evidence="4">
    <location>
        <begin position="375"/>
        <end position="746"/>
    </location>
</feature>
<evidence type="ECO:0000313" key="7">
    <source>
        <dbReference type="EMBL" id="RXN12331.1"/>
    </source>
</evidence>
<evidence type="ECO:0000259" key="5">
    <source>
        <dbReference type="Pfam" id="PF15452"/>
    </source>
</evidence>
<name>A0A498LVS9_LABRO</name>
<sequence length="1254" mass="139843">MSHDDLMKRQQEDIVLSRVICFVERGRRPNRREETNEPATVLKLLKHWGKLLMKNGVLYRVSKNSVTKRKTYLNVIPDAVKNMVLKGVHDQAGHQGQQWTLYLARQRFFWHGLEKDVREYVKCCRRCVISKTPEPEGRPPLENIITTEPLELVCIDFWSAEDYDSYVQALRRDMKEAMHVAQASALKQLKRHADLYNRKVRGGPIDVGDRVLLANKGARGKRKLADLWEETTYTVVGLNKDSHTYRIQHSCTGVVKTVHRNLIMPVDFLPLTDDDLEEDATNYRTQEWVSQLPSDGMNDPDTDDVEQPTDVLEPIQAVDTAQSNELEHDVINSSETTQLGPEGLDDVAGMDKSVPESATEQNISHMWNEKNWINFQENIDKKQQLEEAIKRGEEVITKGKHLRMGSMSMPAPAEHMSPNKHQPPCNPGFAVRSQSLHSVEGGEEEGSPTSRKQPPPKPRRDPSTKLSISSEAVDLSPIGCKGEDSEKCDGTQGCSEDCRKVPPPKPKRNPSTQLSTSFDESYIRSHGSKGSSTMLFSSDGQAPSPPQPQGSQDSDLDEPVYIEMSGNVGREPTLHPEEDEPGEAVYEEMKYPALDEFDLRWDLSICRSQCATPCTPELDIQVPLNRCTTPRGTPVCDIPAPFPNLLTHRPPLLVFPPAPAQCSPNSDESPLTPLDVAKLPMLENGSYGKSPTSSSLEPSGSASTPHLRRTERELTATPTITVSGRSSAPPLPCALYKSSSSSHSYQRSHSACPSPVSMGRCLTPLSLMRSPPFDGPFSTAGLPRSASATPHGKGSPPQDACSGGRHHGSMQNVSVARSRTPTSPLDELTNLFNTGRNMLKKNTSGRKSKEPGEIETKGKGHSSESRREHKERSHHSKESKREKDRSSNGKSSHRRDSKDREPNSIEYLSQHDSKDCGHNNVEPLARRDSKDRVYNCPDLPSRQESKDRGSSTEALPQRDSKDRGCNSVEPFARHESKDRGCISSDLPRQDSKDLLRNGLDSRRDSREKVCYGIDLLPRHENKDLGRTGLESQRDKDSGKHGIESGQDKEKSNHSAESRRGSKERITNGNDVMSKWDCKDKGVHTNETFPWYDEKDRSNYSTESPKAQDKDTRPGSSTIASSTRSGRSSMSPNIILGNSNSETFLADLKTVPKAGRSSFTTVAPSPKGTPQRQPADVHQMPPVPGLYSDSTMLEMIERKQRLCWEIRARQRLPDHSPCKKESLPTMPSWKKTNVAKKHSPPPYPTQTTVFWDTAI</sequence>
<feature type="compositionally biased region" description="Basic and acidic residues" evidence="3">
    <location>
        <begin position="1016"/>
        <end position="1065"/>
    </location>
</feature>
<dbReference type="GO" id="GO:0016301">
    <property type="term" value="F:kinase activity"/>
    <property type="evidence" value="ECO:0007669"/>
    <property type="project" value="UniProtKB-KW"/>
</dbReference>
<dbReference type="Proteomes" id="UP000290572">
    <property type="component" value="Unassembled WGS sequence"/>
</dbReference>
<feature type="domain" description="Integrase zinc-binding" evidence="6">
    <location>
        <begin position="76"/>
        <end position="132"/>
    </location>
</feature>
<dbReference type="PANTHER" id="PTHR22633:SF1">
    <property type="entry name" value="NEURONAL TYROSINE-PHOSPHORYLATED PHOSPHOINOSITIDE-3-KINASE ADAPTER 2"/>
    <property type="match status" value="1"/>
</dbReference>
<dbReference type="Pfam" id="PF17921">
    <property type="entry name" value="Integrase_H2C2"/>
    <property type="match status" value="1"/>
</dbReference>
<dbReference type="Pfam" id="PF15439">
    <property type="entry name" value="NYAP_N"/>
    <property type="match status" value="1"/>
</dbReference>
<feature type="compositionally biased region" description="Low complexity" evidence="3">
    <location>
        <begin position="690"/>
        <end position="705"/>
    </location>
</feature>
<dbReference type="GO" id="GO:0048812">
    <property type="term" value="P:neuron projection morphogenesis"/>
    <property type="evidence" value="ECO:0007669"/>
    <property type="project" value="InterPro"/>
</dbReference>
<dbReference type="AlphaFoldDB" id="A0A498LVS9"/>
<proteinExistence type="predicted"/>
<evidence type="ECO:0000259" key="4">
    <source>
        <dbReference type="Pfam" id="PF15439"/>
    </source>
</evidence>
<feature type="compositionally biased region" description="Low complexity" evidence="3">
    <location>
        <begin position="1114"/>
        <end position="1130"/>
    </location>
</feature>
<evidence type="ECO:0000256" key="1">
    <source>
        <dbReference type="ARBA" id="ARBA00022553"/>
    </source>
</evidence>
<organism evidence="7 8">
    <name type="scientific">Labeo rohita</name>
    <name type="common">Indian major carp</name>
    <name type="synonym">Cyprinus rohita</name>
    <dbReference type="NCBI Taxonomy" id="84645"/>
    <lineage>
        <taxon>Eukaryota</taxon>
        <taxon>Metazoa</taxon>
        <taxon>Chordata</taxon>
        <taxon>Craniata</taxon>
        <taxon>Vertebrata</taxon>
        <taxon>Euteleostomi</taxon>
        <taxon>Actinopterygii</taxon>
        <taxon>Neopterygii</taxon>
        <taxon>Teleostei</taxon>
        <taxon>Ostariophysi</taxon>
        <taxon>Cypriniformes</taxon>
        <taxon>Cyprinidae</taxon>
        <taxon>Labeoninae</taxon>
        <taxon>Labeonini</taxon>
        <taxon>Labeo</taxon>
    </lineage>
</organism>